<feature type="binding site" evidence="6">
    <location>
        <position position="310"/>
    </location>
    <ligand>
        <name>IMP</name>
        <dbReference type="ChEBI" id="CHEBI:58053"/>
    </ligand>
</feature>
<dbReference type="PROSITE" id="PS51371">
    <property type="entry name" value="CBS"/>
    <property type="match status" value="2"/>
</dbReference>
<evidence type="ECO:0000256" key="4">
    <source>
        <dbReference type="ARBA" id="ARBA00023122"/>
    </source>
</evidence>
<feature type="binding site" description="in other chain" evidence="8">
    <location>
        <position position="307"/>
    </location>
    <ligand>
        <name>K(+)</name>
        <dbReference type="ChEBI" id="CHEBI:29103"/>
        <note>ligand shared between two tetrameric partners</note>
    </ligand>
</feature>
<dbReference type="Proteomes" id="UP000177480">
    <property type="component" value="Unassembled WGS sequence"/>
</dbReference>
<gene>
    <name evidence="11" type="ORF">A2719_05455</name>
</gene>
<name>A0A1G2G0G0_9BACT</name>
<keyword evidence="7" id="KW-0520">NAD</keyword>
<feature type="binding site" evidence="6">
    <location>
        <begin position="345"/>
        <end position="347"/>
    </location>
    <ligand>
        <name>IMP</name>
        <dbReference type="ChEBI" id="CHEBI:58053"/>
    </ligand>
</feature>
<evidence type="ECO:0000256" key="1">
    <source>
        <dbReference type="ARBA" id="ARBA00005502"/>
    </source>
</evidence>
<keyword evidence="8" id="KW-0630">Potassium</keyword>
<dbReference type="SMART" id="SM00116">
    <property type="entry name" value="CBS"/>
    <property type="match status" value="2"/>
</dbReference>
<accession>A0A1G2G0G0</accession>
<evidence type="ECO:0000256" key="9">
    <source>
        <dbReference type="PROSITE-ProRule" id="PRU00703"/>
    </source>
</evidence>
<dbReference type="SUPFAM" id="SSF54631">
    <property type="entry name" value="CBS-domain pair"/>
    <property type="match status" value="1"/>
</dbReference>
<dbReference type="AlphaFoldDB" id="A0A1G2G0G0"/>
<feature type="binding site" evidence="6">
    <location>
        <begin position="368"/>
        <end position="369"/>
    </location>
    <ligand>
        <name>IMP</name>
        <dbReference type="ChEBI" id="CHEBI:58053"/>
    </ligand>
</feature>
<dbReference type="SMART" id="SM01240">
    <property type="entry name" value="IMPDH"/>
    <property type="match status" value="1"/>
</dbReference>
<evidence type="ECO:0000313" key="11">
    <source>
        <dbReference type="EMBL" id="OGZ43340.1"/>
    </source>
</evidence>
<evidence type="ECO:0000256" key="5">
    <source>
        <dbReference type="PIRSR" id="PIRSR000130-1"/>
    </source>
</evidence>
<evidence type="ECO:0000256" key="7">
    <source>
        <dbReference type="PIRSR" id="PIRSR000130-3"/>
    </source>
</evidence>
<sequence length="488" mass="52822">MVEERESYTFSDLSILPGHADFYPGSVTLKSCLAGNLFLNTPFVSAAMDTVTEWRMAETQAKNGCIGIIHRNLTPEQAAEELDRTKFSFVGGINKKPVVVGPEDTLQDILQRREEKGYGFESFPVCNEGGELLGLITSRHFQRQKDNLDVAAKTVMRPFRDLHVAAEGTSLSQASNLLLQFDVKLLPVCKENRVLVGIYTAKDVDCMMSGKADLYTLDKKGQPCVGAAIGCIGDPDTEERIELLTRKKADVLVIDVAHGDCKAVLDTLAFLRARHPDSRVIAGNVSEADATERLIQAGASCVKVGIGPSSICTTRVVTGIGRPQLEAVMRCAEVARKHGIPICADGGIDSTGDIVKALAAGASTVMMGSMFSGTEECPGQINTIGGKLYKLYRGMGSDGAMKERTGGSVRRYAGDAQYQPLAEGDERRVLLTGSVESRILEYSAYVRKGMFYAGCRTIEELHEKAMFCVVTQAGVRESGVRDGNKEEL</sequence>
<evidence type="ECO:0000313" key="12">
    <source>
        <dbReference type="Proteomes" id="UP000177480"/>
    </source>
</evidence>
<evidence type="ECO:0000256" key="2">
    <source>
        <dbReference type="ARBA" id="ARBA00022723"/>
    </source>
</evidence>
<dbReference type="EMBL" id="MHNK01000017">
    <property type="protein sequence ID" value="OGZ43340.1"/>
    <property type="molecule type" value="Genomic_DNA"/>
</dbReference>
<dbReference type="InterPro" id="IPR001093">
    <property type="entry name" value="IMP_DH_GMPRt"/>
</dbReference>
<dbReference type="PANTHER" id="PTHR11911">
    <property type="entry name" value="INOSINE-5-MONOPHOSPHATE DEHYDROGENASE RELATED"/>
    <property type="match status" value="1"/>
</dbReference>
<reference evidence="11 12" key="1">
    <citation type="journal article" date="2016" name="Nat. Commun.">
        <title>Thousands of microbial genomes shed light on interconnected biogeochemical processes in an aquifer system.</title>
        <authorList>
            <person name="Anantharaman K."/>
            <person name="Brown C.T."/>
            <person name="Hug L.A."/>
            <person name="Sharon I."/>
            <person name="Castelle C.J."/>
            <person name="Probst A.J."/>
            <person name="Thomas B.C."/>
            <person name="Singh A."/>
            <person name="Wilkins M.J."/>
            <person name="Karaoz U."/>
            <person name="Brodie E.L."/>
            <person name="Williams K.H."/>
            <person name="Hubbard S.S."/>
            <person name="Banfield J.F."/>
        </authorList>
    </citation>
    <scope>NUCLEOTIDE SEQUENCE [LARGE SCALE GENOMIC DNA]</scope>
</reference>
<organism evidence="11 12">
    <name type="scientific">Candidatus Ryanbacteria bacterium RIFCSPHIGHO2_01_FULL_45_22</name>
    <dbReference type="NCBI Taxonomy" id="1802114"/>
    <lineage>
        <taxon>Bacteria</taxon>
        <taxon>Candidatus Ryaniibacteriota</taxon>
    </lineage>
</organism>
<evidence type="ECO:0000259" key="10">
    <source>
        <dbReference type="PROSITE" id="PS51371"/>
    </source>
</evidence>
<feature type="domain" description="CBS" evidence="10">
    <location>
        <begin position="93"/>
        <end position="152"/>
    </location>
</feature>
<feature type="active site" description="Thioimidate intermediate" evidence="5">
    <location>
        <position position="312"/>
    </location>
</feature>
<keyword evidence="3" id="KW-0560">Oxidoreductase</keyword>
<evidence type="ECO:0000256" key="3">
    <source>
        <dbReference type="ARBA" id="ARBA00023002"/>
    </source>
</evidence>
<dbReference type="CDD" id="cd04601">
    <property type="entry name" value="CBS_pair_IMPDH"/>
    <property type="match status" value="1"/>
</dbReference>
<feature type="binding site" evidence="7">
    <location>
        <begin position="255"/>
        <end position="257"/>
    </location>
    <ligand>
        <name>NAD(+)</name>
        <dbReference type="ChEBI" id="CHEBI:57540"/>
    </ligand>
</feature>
<comment type="caution">
    <text evidence="11">The sequence shown here is derived from an EMBL/GenBank/DDBJ whole genome shotgun (WGS) entry which is preliminary data.</text>
</comment>
<dbReference type="PANTHER" id="PTHR11911:SF111">
    <property type="entry name" value="INOSINE-5'-MONOPHOSPHATE DEHYDROGENASE"/>
    <property type="match status" value="1"/>
</dbReference>
<dbReference type="Pfam" id="PF00571">
    <property type="entry name" value="CBS"/>
    <property type="match status" value="2"/>
</dbReference>
<dbReference type="GO" id="GO:0003938">
    <property type="term" value="F:IMP dehydrogenase activity"/>
    <property type="evidence" value="ECO:0007669"/>
    <property type="project" value="InterPro"/>
</dbReference>
<keyword evidence="4 9" id="KW-0129">CBS domain</keyword>
<dbReference type="GO" id="GO:0006183">
    <property type="term" value="P:GTP biosynthetic process"/>
    <property type="evidence" value="ECO:0007669"/>
    <property type="project" value="TreeGrafter"/>
</dbReference>
<feature type="binding site" description="in other chain" evidence="8">
    <location>
        <position position="312"/>
    </location>
    <ligand>
        <name>K(+)</name>
        <dbReference type="ChEBI" id="CHEBI:29103"/>
        <note>ligand shared between two tetrameric partners</note>
    </ligand>
</feature>
<dbReference type="CDD" id="cd00381">
    <property type="entry name" value="IMPDH"/>
    <property type="match status" value="1"/>
</dbReference>
<feature type="binding site" evidence="6">
    <location>
        <begin position="392"/>
        <end position="396"/>
    </location>
    <ligand>
        <name>IMP</name>
        <dbReference type="ChEBI" id="CHEBI:58053"/>
    </ligand>
</feature>
<dbReference type="InterPro" id="IPR000644">
    <property type="entry name" value="CBS_dom"/>
</dbReference>
<dbReference type="PIRSF" id="PIRSF000130">
    <property type="entry name" value="IMPDH"/>
    <property type="match status" value="1"/>
</dbReference>
<dbReference type="Gene3D" id="3.20.20.70">
    <property type="entry name" value="Aldolase class I"/>
    <property type="match status" value="1"/>
</dbReference>
<dbReference type="Pfam" id="PF00478">
    <property type="entry name" value="IMPDH"/>
    <property type="match status" value="1"/>
</dbReference>
<dbReference type="InterPro" id="IPR005990">
    <property type="entry name" value="IMP_DH"/>
</dbReference>
<proteinExistence type="inferred from homology"/>
<dbReference type="GO" id="GO:0046872">
    <property type="term" value="F:metal ion binding"/>
    <property type="evidence" value="ECO:0007669"/>
    <property type="project" value="UniProtKB-KW"/>
</dbReference>
<evidence type="ECO:0000256" key="6">
    <source>
        <dbReference type="PIRSR" id="PIRSR000130-2"/>
    </source>
</evidence>
<dbReference type="SUPFAM" id="SSF51412">
    <property type="entry name" value="Inosine monophosphate dehydrogenase (IMPDH)"/>
    <property type="match status" value="1"/>
</dbReference>
<dbReference type="InterPro" id="IPR013785">
    <property type="entry name" value="Aldolase_TIM"/>
</dbReference>
<protein>
    <recommendedName>
        <fullName evidence="10">CBS domain-containing protein</fullName>
    </recommendedName>
</protein>
<keyword evidence="2" id="KW-0479">Metal-binding</keyword>
<comment type="similarity">
    <text evidence="1">Belongs to the IMPDH/GMPR family.</text>
</comment>
<feature type="binding site" evidence="7">
    <location>
        <begin position="305"/>
        <end position="307"/>
    </location>
    <ligand>
        <name>NAD(+)</name>
        <dbReference type="ChEBI" id="CHEBI:57540"/>
    </ligand>
</feature>
<feature type="domain" description="CBS" evidence="10">
    <location>
        <begin position="156"/>
        <end position="214"/>
    </location>
</feature>
<feature type="binding site" evidence="6">
    <location>
        <position position="423"/>
    </location>
    <ligand>
        <name>IMP</name>
        <dbReference type="ChEBI" id="CHEBI:58053"/>
    </ligand>
</feature>
<dbReference type="FunFam" id="3.20.20.70:FF:000424">
    <property type="entry name" value="Inosine-5'-monophosphate dehydrogenase 2"/>
    <property type="match status" value="1"/>
</dbReference>
<dbReference type="STRING" id="1802114.A2719_05455"/>
<feature type="active site" description="Proton acceptor" evidence="5">
    <location>
        <position position="411"/>
    </location>
</feature>
<dbReference type="InterPro" id="IPR046342">
    <property type="entry name" value="CBS_dom_sf"/>
</dbReference>
<evidence type="ECO:0000256" key="8">
    <source>
        <dbReference type="PIRSR" id="PIRSR000130-4"/>
    </source>
</evidence>